<comment type="subcellular location">
    <subcellularLocation>
        <location evidence="1">Cell envelope</location>
    </subcellularLocation>
</comment>
<organism evidence="7 8">
    <name type="scientific">Azorhizophilus paspali</name>
    <name type="common">Azotobacter paspali</name>
    <dbReference type="NCBI Taxonomy" id="69963"/>
    <lineage>
        <taxon>Bacteria</taxon>
        <taxon>Pseudomonadati</taxon>
        <taxon>Pseudomonadota</taxon>
        <taxon>Gammaproteobacteria</taxon>
        <taxon>Pseudomonadales</taxon>
        <taxon>Pseudomonadaceae</taxon>
        <taxon>Azorhizophilus</taxon>
    </lineage>
</organism>
<dbReference type="Pfam" id="PF25891">
    <property type="entry name" value="Hl_ALG44"/>
    <property type="match status" value="1"/>
</dbReference>
<evidence type="ECO:0000259" key="5">
    <source>
        <dbReference type="Pfam" id="PF25964"/>
    </source>
</evidence>
<evidence type="ECO:0000259" key="3">
    <source>
        <dbReference type="Pfam" id="PF07238"/>
    </source>
</evidence>
<name>A0ABV6SPF6_AZOPA</name>
<dbReference type="RefSeq" id="WP_376948181.1">
    <property type="nucleotide sequence ID" value="NZ_CP171449.1"/>
</dbReference>
<accession>A0ABV6SPF6</accession>
<dbReference type="Gene3D" id="2.40.30.170">
    <property type="match status" value="1"/>
</dbReference>
<dbReference type="EMBL" id="JBHLSS010000116">
    <property type="protein sequence ID" value="MFC0711410.1"/>
    <property type="molecule type" value="Genomic_DNA"/>
</dbReference>
<dbReference type="Gene3D" id="2.40.10.220">
    <property type="entry name" value="predicted glycosyltransferase like domains"/>
    <property type="match status" value="1"/>
</dbReference>
<feature type="domain" description="ALG44 barrel-sandwich hybrid" evidence="5">
    <location>
        <begin position="200"/>
        <end position="295"/>
    </location>
</feature>
<proteinExistence type="predicted"/>
<dbReference type="SUPFAM" id="SSF141371">
    <property type="entry name" value="PilZ domain-like"/>
    <property type="match status" value="1"/>
</dbReference>
<dbReference type="InterPro" id="IPR058835">
    <property type="entry name" value="BSH_ALG44"/>
</dbReference>
<feature type="domain" description="ALG44 beta-barrel" evidence="6">
    <location>
        <begin position="298"/>
        <end position="376"/>
    </location>
</feature>
<dbReference type="InterPro" id="IPR058833">
    <property type="entry name" value="Hl_ALG44"/>
</dbReference>
<dbReference type="InterPro" id="IPR058834">
    <property type="entry name" value="Beta-barrel_ALG44"/>
</dbReference>
<feature type="transmembrane region" description="Helical" evidence="2">
    <location>
        <begin position="159"/>
        <end position="178"/>
    </location>
</feature>
<feature type="domain" description="ALG44 helical loop" evidence="4">
    <location>
        <begin position="232"/>
        <end position="258"/>
    </location>
</feature>
<dbReference type="Pfam" id="PF07238">
    <property type="entry name" value="PilZ"/>
    <property type="match status" value="1"/>
</dbReference>
<evidence type="ECO:0000313" key="8">
    <source>
        <dbReference type="Proteomes" id="UP001589891"/>
    </source>
</evidence>
<keyword evidence="2" id="KW-0472">Membrane</keyword>
<comment type="caution">
    <text evidence="7">The sequence shown here is derived from an EMBL/GenBank/DDBJ whole genome shotgun (WGS) entry which is preliminary data.</text>
</comment>
<keyword evidence="8" id="KW-1185">Reference proteome</keyword>
<dbReference type="Pfam" id="PF25965">
    <property type="entry name" value="Beta-barrel_ALG44"/>
    <property type="match status" value="1"/>
</dbReference>
<keyword evidence="2" id="KW-0812">Transmembrane</keyword>
<evidence type="ECO:0000313" key="7">
    <source>
        <dbReference type="EMBL" id="MFC0711410.1"/>
    </source>
</evidence>
<dbReference type="Proteomes" id="UP001589891">
    <property type="component" value="Unassembled WGS sequence"/>
</dbReference>
<keyword evidence="2" id="KW-1133">Transmembrane helix</keyword>
<dbReference type="InterPro" id="IPR009875">
    <property type="entry name" value="PilZ_domain"/>
</dbReference>
<gene>
    <name evidence="7" type="ORF">ACFFGX_18275</name>
</gene>
<dbReference type="InterPro" id="IPR050739">
    <property type="entry name" value="MFP"/>
</dbReference>
<evidence type="ECO:0000256" key="1">
    <source>
        <dbReference type="ARBA" id="ARBA00004196"/>
    </source>
</evidence>
<evidence type="ECO:0000256" key="2">
    <source>
        <dbReference type="SAM" id="Phobius"/>
    </source>
</evidence>
<dbReference type="PANTHER" id="PTHR30386:SF19">
    <property type="entry name" value="MULTIDRUG EXPORT PROTEIN EMRA-RELATED"/>
    <property type="match status" value="1"/>
</dbReference>
<evidence type="ECO:0000259" key="4">
    <source>
        <dbReference type="Pfam" id="PF25891"/>
    </source>
</evidence>
<protein>
    <submittedName>
        <fullName evidence="7">PilZ domain-containing protein</fullName>
    </submittedName>
</protein>
<dbReference type="PANTHER" id="PTHR30386">
    <property type="entry name" value="MEMBRANE FUSION SUBUNIT OF EMRAB-TOLC MULTIDRUG EFFLUX PUMP"/>
    <property type="match status" value="1"/>
</dbReference>
<evidence type="ECO:0000259" key="6">
    <source>
        <dbReference type="Pfam" id="PF25965"/>
    </source>
</evidence>
<reference evidence="7 8" key="1">
    <citation type="submission" date="2024-09" db="EMBL/GenBank/DDBJ databases">
        <authorList>
            <person name="Sun Q."/>
            <person name="Mori K."/>
        </authorList>
    </citation>
    <scope>NUCLEOTIDE SEQUENCE [LARGE SCALE GENOMIC DNA]</scope>
    <source>
        <strain evidence="7 8">NCAIM B.01794</strain>
    </source>
</reference>
<dbReference type="Pfam" id="PF25964">
    <property type="entry name" value="BSH_ALG44"/>
    <property type="match status" value="1"/>
</dbReference>
<feature type="domain" description="PilZ" evidence="3">
    <location>
        <begin position="17"/>
        <end position="117"/>
    </location>
</feature>
<sequence>MNTATLNVNVVHESEAQRQHARVKLPGKIRFLGPNRETIEQRLIDISAGGFSFASGKPVTQQGALHRGKLLFQLDSLGLAMDVEFQVRNLDPESGRTGCQFHNLGAREISTLRQMITSHLSGELVTVGDVICTLQRDNFTKARKGKGLAQQTMFERLRAVSFSLAIFIVGLCAFGLILKQLYDLYFVTHAESGMVSVPSMEVTMPREGTVQSLVGPDGLVANGAPIASFSASMLEMLKGHLSEEQLNPANVEKLFTRQMKGTLTSPCDCKVVAQRVADGQFASKGQVIFELLPRDAAATVEARFRYHDFAKVKPGTQVTFSVPGEDQPRHGRIVSTALQSEELSGDIRVLIQPEQPLDSALAGQPVEVVIDRGPSYDWLIDKAMTAGL</sequence>